<keyword evidence="2" id="KW-0378">Hydrolase</keyword>
<dbReference type="PRINTS" id="PR00111">
    <property type="entry name" value="ABHYDROLASE"/>
</dbReference>
<dbReference type="Proteomes" id="UP000244446">
    <property type="component" value="Unassembled WGS sequence"/>
</dbReference>
<dbReference type="OrthoDB" id="9804723at2"/>
<dbReference type="RefSeq" id="WP_108692523.1">
    <property type="nucleotide sequence ID" value="NZ_QCYH01000006.1"/>
</dbReference>
<accession>A0A2T7G646</accession>
<organism evidence="2 3">
    <name type="scientific">Pelagivirga sediminicola</name>
    <dbReference type="NCBI Taxonomy" id="2170575"/>
    <lineage>
        <taxon>Bacteria</taxon>
        <taxon>Pseudomonadati</taxon>
        <taxon>Pseudomonadota</taxon>
        <taxon>Alphaproteobacteria</taxon>
        <taxon>Rhodobacterales</taxon>
        <taxon>Paracoccaceae</taxon>
        <taxon>Pelagivirga</taxon>
    </lineage>
</organism>
<dbReference type="Gene3D" id="3.40.50.1820">
    <property type="entry name" value="alpha/beta hydrolase"/>
    <property type="match status" value="1"/>
</dbReference>
<keyword evidence="3" id="KW-1185">Reference proteome</keyword>
<reference evidence="2 3" key="1">
    <citation type="submission" date="2018-04" db="EMBL/GenBank/DDBJ databases">
        <title>Pelagivirga bohaiensis gen. nov., sp. nov., a bacterium isolated from the Bohai Sea.</title>
        <authorList>
            <person name="Ji X."/>
        </authorList>
    </citation>
    <scope>NUCLEOTIDE SEQUENCE [LARGE SCALE GENOMIC DNA]</scope>
    <source>
        <strain evidence="2 3">BH-SD19</strain>
    </source>
</reference>
<dbReference type="InterPro" id="IPR000073">
    <property type="entry name" value="AB_hydrolase_1"/>
</dbReference>
<dbReference type="InterPro" id="IPR029058">
    <property type="entry name" value="AB_hydrolase_fold"/>
</dbReference>
<feature type="domain" description="AB hydrolase-1" evidence="1">
    <location>
        <begin position="24"/>
        <end position="261"/>
    </location>
</feature>
<dbReference type="PANTHER" id="PTHR43689:SF8">
    <property type="entry name" value="ALPHA_BETA-HYDROLASES SUPERFAMILY PROTEIN"/>
    <property type="match status" value="1"/>
</dbReference>
<dbReference type="Pfam" id="PF12697">
    <property type="entry name" value="Abhydrolase_6"/>
    <property type="match status" value="1"/>
</dbReference>
<proteinExistence type="predicted"/>
<name>A0A2T7G646_9RHOB</name>
<dbReference type="EMBL" id="QCYH01000006">
    <property type="protein sequence ID" value="PVA09901.1"/>
    <property type="molecule type" value="Genomic_DNA"/>
</dbReference>
<dbReference type="SUPFAM" id="SSF53474">
    <property type="entry name" value="alpha/beta-Hydrolases"/>
    <property type="match status" value="1"/>
</dbReference>
<evidence type="ECO:0000313" key="2">
    <source>
        <dbReference type="EMBL" id="PVA09901.1"/>
    </source>
</evidence>
<dbReference type="AlphaFoldDB" id="A0A2T7G646"/>
<evidence type="ECO:0000259" key="1">
    <source>
        <dbReference type="Pfam" id="PF12697"/>
    </source>
</evidence>
<dbReference type="PRINTS" id="PR00412">
    <property type="entry name" value="EPOXHYDRLASE"/>
</dbReference>
<dbReference type="PANTHER" id="PTHR43689">
    <property type="entry name" value="HYDROLASE"/>
    <property type="match status" value="1"/>
</dbReference>
<sequence length="270" mass="28336">MPCSDKGGFPTYWTTYGQGPRPAVLIHCSLADVNIWRGMAQLLSGALTMTAFDLPGHGRSADWDGRAEMSAACAAIAADFVQNGAPIDLIGHSFGGVVALRLAVERPNLVRSLVMIEPVFFAAGLRDRPEACAAHLVEYGAFEAAMEAGDPMEAARGFIGAWGGGRPWDSFSAEAQARIARQMPLIAAASPALYDDAGGLLEPGVLEAVDIPALLLEGSEAPQIIPAITEALAARLPRAQRGVIGGAGHMSVATHPDQVSAEILRFLRQV</sequence>
<dbReference type="InterPro" id="IPR000639">
    <property type="entry name" value="Epox_hydrolase-like"/>
</dbReference>
<protein>
    <submittedName>
        <fullName evidence="2">Alpha/beta hydrolase</fullName>
    </submittedName>
</protein>
<gene>
    <name evidence="2" type="ORF">DC366_12390</name>
</gene>
<dbReference type="GO" id="GO:0016787">
    <property type="term" value="F:hydrolase activity"/>
    <property type="evidence" value="ECO:0007669"/>
    <property type="project" value="UniProtKB-KW"/>
</dbReference>
<evidence type="ECO:0000313" key="3">
    <source>
        <dbReference type="Proteomes" id="UP000244446"/>
    </source>
</evidence>
<comment type="caution">
    <text evidence="2">The sequence shown here is derived from an EMBL/GenBank/DDBJ whole genome shotgun (WGS) entry which is preliminary data.</text>
</comment>